<dbReference type="InterPro" id="IPR050768">
    <property type="entry name" value="UPF0353/GerABKA_families"/>
</dbReference>
<name>A0A212JKK0_9BACT</name>
<reference evidence="7" key="1">
    <citation type="submission" date="2016-04" db="EMBL/GenBank/DDBJ databases">
        <authorList>
            <person name="Evans L.H."/>
            <person name="Alamgir A."/>
            <person name="Owens N."/>
            <person name="Weber N.D."/>
            <person name="Virtaneva K."/>
            <person name="Barbian K."/>
            <person name="Babar A."/>
            <person name="Rosenke K."/>
        </authorList>
    </citation>
    <scope>NUCLEOTIDE SEQUENCE</scope>
    <source>
        <strain evidence="7">86-2</strain>
    </source>
</reference>
<feature type="transmembrane region" description="Helical" evidence="5">
    <location>
        <begin position="57"/>
        <end position="76"/>
    </location>
</feature>
<protein>
    <recommendedName>
        <fullName evidence="6">VWFA domain-containing protein</fullName>
    </recommendedName>
</protein>
<dbReference type="InterPro" id="IPR024163">
    <property type="entry name" value="Aerotolerance_reg_N"/>
</dbReference>
<dbReference type="Pfam" id="PF07584">
    <property type="entry name" value="BatA"/>
    <property type="match status" value="1"/>
</dbReference>
<evidence type="ECO:0000256" key="3">
    <source>
        <dbReference type="ARBA" id="ARBA00022989"/>
    </source>
</evidence>
<keyword evidence="4 5" id="KW-0472">Membrane</keyword>
<dbReference type="SMART" id="SM00327">
    <property type="entry name" value="VWA"/>
    <property type="match status" value="1"/>
</dbReference>
<dbReference type="InterPro" id="IPR002035">
    <property type="entry name" value="VWF_A"/>
</dbReference>
<evidence type="ECO:0000256" key="5">
    <source>
        <dbReference type="SAM" id="Phobius"/>
    </source>
</evidence>
<evidence type="ECO:0000256" key="2">
    <source>
        <dbReference type="ARBA" id="ARBA00022692"/>
    </source>
</evidence>
<dbReference type="PANTHER" id="PTHR22550">
    <property type="entry name" value="SPORE GERMINATION PROTEIN"/>
    <property type="match status" value="1"/>
</dbReference>
<keyword evidence="2 5" id="KW-0812">Transmembrane</keyword>
<sequence>MSVFKFANPEFLYLFLAIPFFVIGFILLNIAKRKSVEKLGTLSLVKKMMPELSLKRSYLKFWITMVAIGFGIIVLARPQFGTKVEKVDKKGIELVIAIDVSNSMMAEDISPSRLVKAKQILTRIIDERKNDKVAIVVFAGEAFIQLPLTPDNQSAKLFLETINPSLVPVQGTAIGSAIDMSMSCFSNDADIDKAIVLITDGEGHEGNAEEAASRAAGKGVHVNVVGIGTAEGAMIPEAENSRDIKRDTQGQPVVTKLNEEMCRQIAKAGEGLYAHADNSNSALKSLQAELDKLQKKEIDGIAYSEYDEKYQIFAWALLVLLFVEICIFEKKNRIFRNIRLFK</sequence>
<organism evidence="7">
    <name type="scientific">uncultured Dysgonomonas sp</name>
    <dbReference type="NCBI Taxonomy" id="206096"/>
    <lineage>
        <taxon>Bacteria</taxon>
        <taxon>Pseudomonadati</taxon>
        <taxon>Bacteroidota</taxon>
        <taxon>Bacteroidia</taxon>
        <taxon>Bacteroidales</taxon>
        <taxon>Dysgonomonadaceae</taxon>
        <taxon>Dysgonomonas</taxon>
        <taxon>environmental samples</taxon>
    </lineage>
</organism>
<gene>
    <name evidence="7" type="ORF">KL86DYS2_11769</name>
</gene>
<dbReference type="SUPFAM" id="SSF53300">
    <property type="entry name" value="vWA-like"/>
    <property type="match status" value="1"/>
</dbReference>
<feature type="transmembrane region" description="Helical" evidence="5">
    <location>
        <begin position="312"/>
        <end position="329"/>
    </location>
</feature>
<dbReference type="EMBL" id="FLUL01000001">
    <property type="protein sequence ID" value="SBV99979.1"/>
    <property type="molecule type" value="Genomic_DNA"/>
</dbReference>
<evidence type="ECO:0000313" key="7">
    <source>
        <dbReference type="EMBL" id="SBV99979.1"/>
    </source>
</evidence>
<dbReference type="PROSITE" id="PS50234">
    <property type="entry name" value="VWFA"/>
    <property type="match status" value="1"/>
</dbReference>
<keyword evidence="1" id="KW-1003">Cell membrane</keyword>
<feature type="domain" description="VWFA" evidence="6">
    <location>
        <begin position="93"/>
        <end position="290"/>
    </location>
</feature>
<evidence type="ECO:0000256" key="1">
    <source>
        <dbReference type="ARBA" id="ARBA00022475"/>
    </source>
</evidence>
<evidence type="ECO:0000256" key="4">
    <source>
        <dbReference type="ARBA" id="ARBA00023136"/>
    </source>
</evidence>
<dbReference type="AlphaFoldDB" id="A0A212JKK0"/>
<dbReference type="RefSeq" id="WP_296949230.1">
    <property type="nucleotide sequence ID" value="NZ_LT599021.1"/>
</dbReference>
<dbReference type="InterPro" id="IPR036465">
    <property type="entry name" value="vWFA_dom_sf"/>
</dbReference>
<proteinExistence type="predicted"/>
<dbReference type="PANTHER" id="PTHR22550:SF5">
    <property type="entry name" value="LEUCINE ZIPPER PROTEIN 4"/>
    <property type="match status" value="1"/>
</dbReference>
<feature type="transmembrane region" description="Helical" evidence="5">
    <location>
        <begin position="12"/>
        <end position="31"/>
    </location>
</feature>
<dbReference type="Gene3D" id="3.40.50.410">
    <property type="entry name" value="von Willebrand factor, type A domain"/>
    <property type="match status" value="1"/>
</dbReference>
<evidence type="ECO:0000259" key="6">
    <source>
        <dbReference type="PROSITE" id="PS50234"/>
    </source>
</evidence>
<accession>A0A212JKK0</accession>
<keyword evidence="3 5" id="KW-1133">Transmembrane helix</keyword>
<dbReference type="Pfam" id="PF13519">
    <property type="entry name" value="VWA_2"/>
    <property type="match status" value="1"/>
</dbReference>